<keyword evidence="3" id="KW-1185">Reference proteome</keyword>
<dbReference type="Proteomes" id="UP000269721">
    <property type="component" value="Unassembled WGS sequence"/>
</dbReference>
<protein>
    <recommendedName>
        <fullName evidence="1">AMP-binding enzyme C-terminal domain-containing protein</fullName>
    </recommendedName>
</protein>
<accession>A0A4P9WCD1</accession>
<dbReference type="PANTHER" id="PTHR24095:SF14">
    <property type="entry name" value="ACETYL-COENZYME A SYNTHETASE 1"/>
    <property type="match status" value="1"/>
</dbReference>
<dbReference type="Pfam" id="PF13193">
    <property type="entry name" value="AMP-binding_C"/>
    <property type="match status" value="1"/>
</dbReference>
<sequence>VVVYAIPKTTPKNPDALIAALAEAIKAGIGKFAGAKRIVLVPELPKTRSGKIMRRVLRKLWAGEMGDLGDLSTITDPAIVGVIRERIVKGDVKAKLMGNWHGKWATTGGVDLHATDQLHLSQPLKAGASA</sequence>
<feature type="non-terminal residue" evidence="2">
    <location>
        <position position="1"/>
    </location>
</feature>
<dbReference type="InterPro" id="IPR025110">
    <property type="entry name" value="AMP-bd_C"/>
</dbReference>
<organism evidence="2 3">
    <name type="scientific">Blyttiomyces helicus</name>
    <dbReference type="NCBI Taxonomy" id="388810"/>
    <lineage>
        <taxon>Eukaryota</taxon>
        <taxon>Fungi</taxon>
        <taxon>Fungi incertae sedis</taxon>
        <taxon>Chytridiomycota</taxon>
        <taxon>Chytridiomycota incertae sedis</taxon>
        <taxon>Chytridiomycetes</taxon>
        <taxon>Chytridiomycetes incertae sedis</taxon>
        <taxon>Blyttiomyces</taxon>
    </lineage>
</organism>
<dbReference type="Gene3D" id="3.30.300.30">
    <property type="match status" value="1"/>
</dbReference>
<dbReference type="OrthoDB" id="1706066at2759"/>
<name>A0A4P9WCD1_9FUNG</name>
<dbReference type="InterPro" id="IPR045851">
    <property type="entry name" value="AMP-bd_C_sf"/>
</dbReference>
<evidence type="ECO:0000313" key="2">
    <source>
        <dbReference type="EMBL" id="RKO90311.1"/>
    </source>
</evidence>
<dbReference type="GO" id="GO:0003987">
    <property type="term" value="F:acetate-CoA ligase activity"/>
    <property type="evidence" value="ECO:0007669"/>
    <property type="project" value="TreeGrafter"/>
</dbReference>
<dbReference type="PANTHER" id="PTHR24095">
    <property type="entry name" value="ACETYL-COENZYME A SYNTHETASE"/>
    <property type="match status" value="1"/>
</dbReference>
<dbReference type="AlphaFoldDB" id="A0A4P9WCD1"/>
<evidence type="ECO:0000313" key="3">
    <source>
        <dbReference type="Proteomes" id="UP000269721"/>
    </source>
</evidence>
<feature type="domain" description="AMP-binding enzyme C-terminal" evidence="1">
    <location>
        <begin position="1"/>
        <end position="51"/>
    </location>
</feature>
<gene>
    <name evidence="2" type="ORF">BDK51DRAFT_28428</name>
</gene>
<evidence type="ECO:0000259" key="1">
    <source>
        <dbReference type="Pfam" id="PF13193"/>
    </source>
</evidence>
<reference evidence="3" key="1">
    <citation type="journal article" date="2018" name="Nat. Microbiol.">
        <title>Leveraging single-cell genomics to expand the fungal tree of life.</title>
        <authorList>
            <person name="Ahrendt S.R."/>
            <person name="Quandt C.A."/>
            <person name="Ciobanu D."/>
            <person name="Clum A."/>
            <person name="Salamov A."/>
            <person name="Andreopoulos B."/>
            <person name="Cheng J.F."/>
            <person name="Woyke T."/>
            <person name="Pelin A."/>
            <person name="Henrissat B."/>
            <person name="Reynolds N.K."/>
            <person name="Benny G.L."/>
            <person name="Smith M.E."/>
            <person name="James T.Y."/>
            <person name="Grigoriev I.V."/>
        </authorList>
    </citation>
    <scope>NUCLEOTIDE SEQUENCE [LARGE SCALE GENOMIC DNA]</scope>
</reference>
<dbReference type="SUPFAM" id="SSF56801">
    <property type="entry name" value="Acetyl-CoA synthetase-like"/>
    <property type="match status" value="1"/>
</dbReference>
<dbReference type="EMBL" id="KZ995618">
    <property type="protein sequence ID" value="RKO90311.1"/>
    <property type="molecule type" value="Genomic_DNA"/>
</dbReference>
<dbReference type="GO" id="GO:0006085">
    <property type="term" value="P:acetyl-CoA biosynthetic process"/>
    <property type="evidence" value="ECO:0007669"/>
    <property type="project" value="TreeGrafter"/>
</dbReference>
<proteinExistence type="predicted"/>